<reference evidence="1 2" key="1">
    <citation type="submission" date="2018-04" db="EMBL/GenBank/DDBJ databases">
        <title>Genomic Encyclopedia of Archaeal and Bacterial Type Strains, Phase II (KMG-II): from individual species to whole genera.</title>
        <authorList>
            <person name="Goeker M."/>
        </authorList>
    </citation>
    <scope>NUCLEOTIDE SEQUENCE [LARGE SCALE GENOMIC DNA]</scope>
    <source>
        <strain evidence="1 2">DSM 21823</strain>
    </source>
</reference>
<dbReference type="RefSeq" id="WP_108129368.1">
    <property type="nucleotide sequence ID" value="NZ_QBKP01000008.1"/>
</dbReference>
<accession>A0A2T6AZ73</accession>
<protein>
    <submittedName>
        <fullName evidence="1">Uncharacterized protein</fullName>
    </submittedName>
</protein>
<dbReference type="EMBL" id="QBKP01000008">
    <property type="protein sequence ID" value="PTX49110.1"/>
    <property type="molecule type" value="Genomic_DNA"/>
</dbReference>
<evidence type="ECO:0000313" key="2">
    <source>
        <dbReference type="Proteomes" id="UP000244224"/>
    </source>
</evidence>
<gene>
    <name evidence="1" type="ORF">C8N34_108220</name>
</gene>
<name>A0A2T6AZ73_9RHOB</name>
<comment type="caution">
    <text evidence="1">The sequence shown here is derived from an EMBL/GenBank/DDBJ whole genome shotgun (WGS) entry which is preliminary data.</text>
</comment>
<evidence type="ECO:0000313" key="1">
    <source>
        <dbReference type="EMBL" id="PTX49110.1"/>
    </source>
</evidence>
<dbReference type="AlphaFoldDB" id="A0A2T6AZ73"/>
<keyword evidence="2" id="KW-1185">Reference proteome</keyword>
<dbReference type="Proteomes" id="UP000244224">
    <property type="component" value="Unassembled WGS sequence"/>
</dbReference>
<organism evidence="1 2">
    <name type="scientific">Gemmobacter caeni</name>
    <dbReference type="NCBI Taxonomy" id="589035"/>
    <lineage>
        <taxon>Bacteria</taxon>
        <taxon>Pseudomonadati</taxon>
        <taxon>Pseudomonadota</taxon>
        <taxon>Alphaproteobacteria</taxon>
        <taxon>Rhodobacterales</taxon>
        <taxon>Paracoccaceae</taxon>
        <taxon>Gemmobacter</taxon>
    </lineage>
</organism>
<sequence>MSKAGRKPKGLDYRETALFALISERLPEFHEYGRLSVTLLAEAMGRRTQTLYQMFRNERVSPSNAKKLLELSEAKPTGTKRKPLKDVDLTPFLLK</sequence>
<proteinExistence type="predicted"/>